<organism evidence="1 2">
    <name type="scientific">Leptonema illini DSM 21528</name>
    <dbReference type="NCBI Taxonomy" id="929563"/>
    <lineage>
        <taxon>Bacteria</taxon>
        <taxon>Pseudomonadati</taxon>
        <taxon>Spirochaetota</taxon>
        <taxon>Spirochaetia</taxon>
        <taxon>Leptospirales</taxon>
        <taxon>Leptospiraceae</taxon>
        <taxon>Leptonema</taxon>
    </lineage>
</organism>
<name>H2CCC0_9LEPT</name>
<sequence length="176" mass="21246">MARELQLQATPENRLIHSVDETLHSWMDYIRYCMDSDFYREARRDGISRQDSAVLTLLWTYLSTFSLRDRERIKNDVDSFYFYAKGFLNELSPFRYNRGGYDPTMRAVFMGKIRTVLKDVKAAALHEEGRETYEFLCAIVRYTSSEDYICRAYDLYRRYLFRFRPKVKRPRVDFQI</sequence>
<gene>
    <name evidence="1" type="ORF">Lepil_1693</name>
</gene>
<dbReference type="EMBL" id="JH597773">
    <property type="protein sequence ID" value="EHQ06377.1"/>
    <property type="molecule type" value="Genomic_DNA"/>
</dbReference>
<evidence type="ECO:0000313" key="1">
    <source>
        <dbReference type="EMBL" id="EHQ06377.1"/>
    </source>
</evidence>
<dbReference type="Proteomes" id="UP000005737">
    <property type="component" value="Unassembled WGS sequence"/>
</dbReference>
<proteinExistence type="predicted"/>
<protein>
    <submittedName>
        <fullName evidence="1">Uncharacterized protein</fullName>
    </submittedName>
</protein>
<keyword evidence="2" id="KW-1185">Reference proteome</keyword>
<accession>H2CCC0</accession>
<dbReference type="HOGENOM" id="CLU_1523362_0_0_12"/>
<dbReference type="AlphaFoldDB" id="H2CCC0"/>
<dbReference type="RefSeq" id="WP_002771850.1">
    <property type="nucleotide sequence ID" value="NZ_JH597773.1"/>
</dbReference>
<reference evidence="1 2" key="1">
    <citation type="submission" date="2011-10" db="EMBL/GenBank/DDBJ databases">
        <title>The Improved High-Quality Draft genome of Leptonema illini DSM 21528.</title>
        <authorList>
            <consortium name="US DOE Joint Genome Institute (JGI-PGF)"/>
            <person name="Lucas S."/>
            <person name="Copeland A."/>
            <person name="Lapidus A."/>
            <person name="Glavina del Rio T."/>
            <person name="Dalin E."/>
            <person name="Tice H."/>
            <person name="Bruce D."/>
            <person name="Goodwin L."/>
            <person name="Pitluck S."/>
            <person name="Peters L."/>
            <person name="Mikhailova N."/>
            <person name="Held B."/>
            <person name="Kyrpides N."/>
            <person name="Mavromatis K."/>
            <person name="Ivanova N."/>
            <person name="Markowitz V."/>
            <person name="Cheng J.-F."/>
            <person name="Hugenholtz P."/>
            <person name="Woyke T."/>
            <person name="Wu D."/>
            <person name="Gronow S."/>
            <person name="Wellnitz S."/>
            <person name="Brambilla E.-M."/>
            <person name="Klenk H.-P."/>
            <person name="Eisen J.A."/>
        </authorList>
    </citation>
    <scope>NUCLEOTIDE SEQUENCE [LARGE SCALE GENOMIC DNA]</scope>
    <source>
        <strain evidence="1 2">DSM 21528</strain>
    </source>
</reference>
<evidence type="ECO:0000313" key="2">
    <source>
        <dbReference type="Proteomes" id="UP000005737"/>
    </source>
</evidence>